<dbReference type="AlphaFoldDB" id="A0A7G2JX92"/>
<keyword evidence="4" id="KW-0281">Fimbrium</keyword>
<feature type="non-terminal residue" evidence="6">
    <location>
        <position position="1"/>
    </location>
</feature>
<sequence>VKLNPVAKNVFNNKEDVAMPTPFSIVLRNCTTGTGTHAKKVKAGFSSVANVDATNAYTLKNKTGSNYASNVHIQLFNKNGTSVISPMKYSNAANNTTNPATVTHSLDDNAEFKEIGTTSTPALQYIAKYYATTNGGVTAGEVETSVDFELVYE</sequence>
<evidence type="ECO:0000313" key="6">
    <source>
        <dbReference type="EMBL" id="EFA27871.1"/>
    </source>
</evidence>
<evidence type="ECO:0000256" key="1">
    <source>
        <dbReference type="ARBA" id="ARBA00004561"/>
    </source>
</evidence>
<dbReference type="Pfam" id="PF00419">
    <property type="entry name" value="Fimbrial"/>
    <property type="match status" value="1"/>
</dbReference>
<dbReference type="PANTHER" id="PTHR33420">
    <property type="entry name" value="FIMBRIAL SUBUNIT ELFA-RELATED"/>
    <property type="match status" value="1"/>
</dbReference>
<gene>
    <name evidence="6" type="ORF">HAINFHK1212_1581</name>
</gene>
<evidence type="ECO:0000256" key="3">
    <source>
        <dbReference type="ARBA" id="ARBA00022729"/>
    </source>
</evidence>
<comment type="subcellular location">
    <subcellularLocation>
        <location evidence="1">Fimbrium</location>
    </subcellularLocation>
</comment>
<keyword evidence="3" id="KW-0732">Signal</keyword>
<dbReference type="GO" id="GO:0009289">
    <property type="term" value="C:pilus"/>
    <property type="evidence" value="ECO:0007669"/>
    <property type="project" value="UniProtKB-SubCell"/>
</dbReference>
<evidence type="ECO:0000256" key="4">
    <source>
        <dbReference type="ARBA" id="ARBA00023263"/>
    </source>
</evidence>
<name>A0A7G2JX92_HAEIF</name>
<comment type="caution">
    <text evidence="6">The sequence shown here is derived from an EMBL/GenBank/DDBJ whole genome shotgun (WGS) entry which is preliminary data.</text>
</comment>
<organism evidence="6">
    <name type="scientific">Haemophilus influenzae HK1212</name>
    <dbReference type="NCBI Taxonomy" id="456482"/>
    <lineage>
        <taxon>Bacteria</taxon>
        <taxon>Pseudomonadati</taxon>
        <taxon>Pseudomonadota</taxon>
        <taxon>Gammaproteobacteria</taxon>
        <taxon>Pasteurellales</taxon>
        <taxon>Pasteurellaceae</taxon>
        <taxon>Haemophilus</taxon>
    </lineage>
</organism>
<dbReference type="EMBL" id="ABFC01001081">
    <property type="protein sequence ID" value="EFA27871.1"/>
    <property type="molecule type" value="Genomic_DNA"/>
</dbReference>
<feature type="domain" description="Fimbrial-type adhesion" evidence="5">
    <location>
        <begin position="1"/>
        <end position="152"/>
    </location>
</feature>
<evidence type="ECO:0000256" key="2">
    <source>
        <dbReference type="ARBA" id="ARBA00006671"/>
    </source>
</evidence>
<evidence type="ECO:0000259" key="5">
    <source>
        <dbReference type="Pfam" id="PF00419"/>
    </source>
</evidence>
<dbReference type="InterPro" id="IPR008966">
    <property type="entry name" value="Adhesion_dom_sf"/>
</dbReference>
<dbReference type="GO" id="GO:0043709">
    <property type="term" value="P:cell adhesion involved in single-species biofilm formation"/>
    <property type="evidence" value="ECO:0007669"/>
    <property type="project" value="TreeGrafter"/>
</dbReference>
<dbReference type="Gene3D" id="2.60.40.1090">
    <property type="entry name" value="Fimbrial-type adhesion domain"/>
    <property type="match status" value="1"/>
</dbReference>
<dbReference type="InterPro" id="IPR050263">
    <property type="entry name" value="Bact_Fimbrial_Adh_Pro"/>
</dbReference>
<proteinExistence type="inferred from homology"/>
<accession>A0A7G2JX92</accession>
<dbReference type="InterPro" id="IPR000259">
    <property type="entry name" value="Adhesion_dom_fimbrial"/>
</dbReference>
<protein>
    <submittedName>
        <fullName evidence="6">Major fimbrial subunit</fullName>
    </submittedName>
</protein>
<dbReference type="PANTHER" id="PTHR33420:SF3">
    <property type="entry name" value="FIMBRIAL SUBUNIT ELFA"/>
    <property type="match status" value="1"/>
</dbReference>
<comment type="similarity">
    <text evidence="2">Belongs to the fimbrial protein family.</text>
</comment>
<dbReference type="InterPro" id="IPR036937">
    <property type="entry name" value="Adhesion_dom_fimbrial_sf"/>
</dbReference>
<reference evidence="6" key="1">
    <citation type="journal article" date="2010" name="Genomics">
        <title>Tracing phylogenomic events leading to diversity of Haemophilus influenzae and the emergence of Brazilian Purpuric Fever (BPF)-associated clones.</title>
        <authorList>
            <person name="Papazisi L."/>
            <person name="Ratnayake S."/>
            <person name="Remortel B.G."/>
            <person name="Bock G.R."/>
            <person name="Liang W."/>
            <person name="Saeed A.I."/>
            <person name="Liu J."/>
            <person name="Fleischmann R.D."/>
            <person name="Kilian M."/>
            <person name="Peterson S.N."/>
        </authorList>
    </citation>
    <scope>NUCLEOTIDE SEQUENCE [LARGE SCALE GENOMIC DNA]</scope>
    <source>
        <strain evidence="6">HK1212</strain>
    </source>
</reference>
<dbReference type="SUPFAM" id="SSF49401">
    <property type="entry name" value="Bacterial adhesins"/>
    <property type="match status" value="1"/>
</dbReference>